<reference evidence="1" key="1">
    <citation type="submission" date="2020-05" db="EMBL/GenBank/DDBJ databases">
        <title>Phylogenomic resolution of chytrid fungi.</title>
        <authorList>
            <person name="Stajich J.E."/>
            <person name="Amses K."/>
            <person name="Simmons R."/>
            <person name="Seto K."/>
            <person name="Myers J."/>
            <person name="Bonds A."/>
            <person name="Quandt C.A."/>
            <person name="Barry K."/>
            <person name="Liu P."/>
            <person name="Grigoriev I."/>
            <person name="Longcore J.E."/>
            <person name="James T.Y."/>
        </authorList>
    </citation>
    <scope>NUCLEOTIDE SEQUENCE</scope>
    <source>
        <strain evidence="1">JEL0513</strain>
    </source>
</reference>
<organism evidence="1 2">
    <name type="scientific">Physocladia obscura</name>
    <dbReference type="NCBI Taxonomy" id="109957"/>
    <lineage>
        <taxon>Eukaryota</taxon>
        <taxon>Fungi</taxon>
        <taxon>Fungi incertae sedis</taxon>
        <taxon>Chytridiomycota</taxon>
        <taxon>Chytridiomycota incertae sedis</taxon>
        <taxon>Chytridiomycetes</taxon>
        <taxon>Chytridiales</taxon>
        <taxon>Chytriomycetaceae</taxon>
        <taxon>Physocladia</taxon>
    </lineage>
</organism>
<protein>
    <submittedName>
        <fullName evidence="1">Uncharacterized protein</fullName>
    </submittedName>
</protein>
<dbReference type="EMBL" id="JADGJH010002298">
    <property type="protein sequence ID" value="KAJ3100213.1"/>
    <property type="molecule type" value="Genomic_DNA"/>
</dbReference>
<accession>A0AAD5XCT0</accession>
<name>A0AAD5XCT0_9FUNG</name>
<proteinExistence type="predicted"/>
<dbReference type="Proteomes" id="UP001211907">
    <property type="component" value="Unassembled WGS sequence"/>
</dbReference>
<evidence type="ECO:0000313" key="2">
    <source>
        <dbReference type="Proteomes" id="UP001211907"/>
    </source>
</evidence>
<comment type="caution">
    <text evidence="1">The sequence shown here is derived from an EMBL/GenBank/DDBJ whole genome shotgun (WGS) entry which is preliminary data.</text>
</comment>
<sequence length="76" mass="8753">MDEADVFYFNPNAFIKTYFSSTKNTLTGQIQSDKLLSVPNQDSYKIREFLWPTKVVLFEALLPNIIGELQSEGYVQ</sequence>
<evidence type="ECO:0000313" key="1">
    <source>
        <dbReference type="EMBL" id="KAJ3100213.1"/>
    </source>
</evidence>
<gene>
    <name evidence="1" type="ORF">HK100_004744</name>
</gene>
<keyword evidence="2" id="KW-1185">Reference proteome</keyword>
<feature type="non-terminal residue" evidence="1">
    <location>
        <position position="76"/>
    </location>
</feature>
<dbReference type="AlphaFoldDB" id="A0AAD5XCT0"/>